<evidence type="ECO:0000313" key="2">
    <source>
        <dbReference type="Proteomes" id="UP000266861"/>
    </source>
</evidence>
<proteinExistence type="predicted"/>
<reference evidence="1 2" key="1">
    <citation type="submission" date="2018-08" db="EMBL/GenBank/DDBJ databases">
        <title>Genome and evolution of the arbuscular mycorrhizal fungus Diversispora epigaea (formerly Glomus versiforme) and its bacterial endosymbionts.</title>
        <authorList>
            <person name="Sun X."/>
            <person name="Fei Z."/>
            <person name="Harrison M."/>
        </authorList>
    </citation>
    <scope>NUCLEOTIDE SEQUENCE [LARGE SCALE GENOMIC DNA]</scope>
    <source>
        <strain evidence="1 2">IT104</strain>
    </source>
</reference>
<evidence type="ECO:0000313" key="1">
    <source>
        <dbReference type="EMBL" id="RHZ73600.1"/>
    </source>
</evidence>
<dbReference type="AlphaFoldDB" id="A0A397ILM4"/>
<organism evidence="1 2">
    <name type="scientific">Diversispora epigaea</name>
    <dbReference type="NCBI Taxonomy" id="1348612"/>
    <lineage>
        <taxon>Eukaryota</taxon>
        <taxon>Fungi</taxon>
        <taxon>Fungi incertae sedis</taxon>
        <taxon>Mucoromycota</taxon>
        <taxon>Glomeromycotina</taxon>
        <taxon>Glomeromycetes</taxon>
        <taxon>Diversisporales</taxon>
        <taxon>Diversisporaceae</taxon>
        <taxon>Diversispora</taxon>
    </lineage>
</organism>
<name>A0A397ILM4_9GLOM</name>
<dbReference type="Proteomes" id="UP000266861">
    <property type="component" value="Unassembled WGS sequence"/>
</dbReference>
<sequence length="108" mass="12647">MASGNHKNYIQKKKEDFTGMKKITRPRVVILWPICWMSLLDKPQLCDKNCLQWHPVSSPRILGEGETATIVKFMQLEQLMTHINEGIKNVPFYFSLKNDPVKRNKFDI</sequence>
<keyword evidence="2" id="KW-1185">Reference proteome</keyword>
<accession>A0A397ILM4</accession>
<gene>
    <name evidence="1" type="ORF">Glove_230g203</name>
</gene>
<comment type="caution">
    <text evidence="1">The sequence shown here is derived from an EMBL/GenBank/DDBJ whole genome shotgun (WGS) entry which is preliminary data.</text>
</comment>
<protein>
    <submittedName>
        <fullName evidence="1">Uncharacterized protein</fullName>
    </submittedName>
</protein>
<dbReference type="EMBL" id="PQFF01000213">
    <property type="protein sequence ID" value="RHZ73600.1"/>
    <property type="molecule type" value="Genomic_DNA"/>
</dbReference>